<keyword evidence="10" id="KW-1185">Reference proteome</keyword>
<evidence type="ECO:0000256" key="8">
    <source>
        <dbReference type="HAMAP-Rule" id="MF_00692"/>
    </source>
</evidence>
<feature type="binding site" evidence="8">
    <location>
        <position position="262"/>
    </location>
    <ligand>
        <name>Mg(2+)</name>
        <dbReference type="ChEBI" id="CHEBI:18420"/>
    </ligand>
</feature>
<dbReference type="EC" id="2.7.7.108" evidence="8"/>
<comment type="catalytic activity">
    <reaction evidence="8">
        <text>L-tyrosyl-[protein] + UTP = O-(5'-uridylyl)-L-tyrosyl-[protein] + diphosphate</text>
        <dbReference type="Rhea" id="RHEA:83887"/>
        <dbReference type="Rhea" id="RHEA-COMP:10136"/>
        <dbReference type="Rhea" id="RHEA-COMP:20238"/>
        <dbReference type="ChEBI" id="CHEBI:33019"/>
        <dbReference type="ChEBI" id="CHEBI:46398"/>
        <dbReference type="ChEBI" id="CHEBI:46858"/>
        <dbReference type="ChEBI" id="CHEBI:90602"/>
    </reaction>
</comment>
<evidence type="ECO:0000313" key="10">
    <source>
        <dbReference type="Proteomes" id="UP000198658"/>
    </source>
</evidence>
<comment type="catalytic activity">
    <reaction evidence="8">
        <text>L-seryl-[protein] + UTP = O-(5'-uridylyl)-L-seryl-[protein] + diphosphate</text>
        <dbReference type="Rhea" id="RHEA:64604"/>
        <dbReference type="Rhea" id="RHEA-COMP:9863"/>
        <dbReference type="Rhea" id="RHEA-COMP:16635"/>
        <dbReference type="ChEBI" id="CHEBI:29999"/>
        <dbReference type="ChEBI" id="CHEBI:33019"/>
        <dbReference type="ChEBI" id="CHEBI:46398"/>
        <dbReference type="ChEBI" id="CHEBI:156051"/>
    </reaction>
</comment>
<keyword evidence="6 8" id="KW-0067">ATP-binding</keyword>
<dbReference type="GO" id="GO:0005524">
    <property type="term" value="F:ATP binding"/>
    <property type="evidence" value="ECO:0007669"/>
    <property type="project" value="UniProtKB-UniRule"/>
</dbReference>
<feature type="binding site" evidence="8">
    <location>
        <position position="111"/>
    </location>
    <ligand>
        <name>ATP</name>
        <dbReference type="ChEBI" id="CHEBI:30616"/>
    </ligand>
</feature>
<feature type="binding site" evidence="8">
    <location>
        <position position="89"/>
    </location>
    <ligand>
        <name>ATP</name>
        <dbReference type="ChEBI" id="CHEBI:30616"/>
    </ligand>
</feature>
<feature type="binding site" evidence="8">
    <location>
        <position position="174"/>
    </location>
    <ligand>
        <name>ATP</name>
        <dbReference type="ChEBI" id="CHEBI:30616"/>
    </ligand>
</feature>
<keyword evidence="2 8" id="KW-0808">Transferase</keyword>
<feature type="binding site" evidence="8">
    <location>
        <position position="91"/>
    </location>
    <ligand>
        <name>ATP</name>
        <dbReference type="ChEBI" id="CHEBI:30616"/>
    </ligand>
</feature>
<feature type="active site" description="Proton acceptor" evidence="8">
    <location>
        <position position="252"/>
    </location>
</feature>
<evidence type="ECO:0000256" key="2">
    <source>
        <dbReference type="ARBA" id="ARBA00022679"/>
    </source>
</evidence>
<accession>A0A1H3YAJ4</accession>
<feature type="binding site" evidence="8">
    <location>
        <position position="92"/>
    </location>
    <ligand>
        <name>ATP</name>
        <dbReference type="ChEBI" id="CHEBI:30616"/>
    </ligand>
</feature>
<dbReference type="OrthoDB" id="9776281at2"/>
<dbReference type="AlphaFoldDB" id="A0A1H3YAJ4"/>
<dbReference type="GO" id="GO:0070733">
    <property type="term" value="F:AMPylase activity"/>
    <property type="evidence" value="ECO:0007669"/>
    <property type="project" value="UniProtKB-EC"/>
</dbReference>
<name>A0A1H3YAJ4_9GAMM</name>
<feature type="binding site" evidence="8">
    <location>
        <position position="253"/>
    </location>
    <ligand>
        <name>Mg(2+)</name>
        <dbReference type="ChEBI" id="CHEBI:18420"/>
    </ligand>
</feature>
<comment type="cofactor">
    <cofactor evidence="8">
        <name>Mg(2+)</name>
        <dbReference type="ChEBI" id="CHEBI:18420"/>
    </cofactor>
    <cofactor evidence="8">
        <name>Mn(2+)</name>
        <dbReference type="ChEBI" id="CHEBI:29035"/>
    </cofactor>
</comment>
<keyword evidence="3 8" id="KW-0548">Nucleotidyltransferase</keyword>
<dbReference type="EC" id="2.7.7.-" evidence="8"/>
<feature type="binding site" evidence="8">
    <location>
        <position position="123"/>
    </location>
    <ligand>
        <name>ATP</name>
        <dbReference type="ChEBI" id="CHEBI:30616"/>
    </ligand>
</feature>
<reference evidence="10" key="1">
    <citation type="submission" date="2016-10" db="EMBL/GenBank/DDBJ databases">
        <authorList>
            <person name="Varghese N."/>
            <person name="Submissions S."/>
        </authorList>
    </citation>
    <scope>NUCLEOTIDE SEQUENCE [LARGE SCALE GENOMIC DNA]</scope>
    <source>
        <strain evidence="10">CGMCC 1.10657</strain>
    </source>
</reference>
<dbReference type="EMBL" id="FNQO01000002">
    <property type="protein sequence ID" value="SEA07942.1"/>
    <property type="molecule type" value="Genomic_DNA"/>
</dbReference>
<comment type="similarity">
    <text evidence="1 8">Belongs to the SELO family.</text>
</comment>
<comment type="catalytic activity">
    <reaction evidence="8">
        <text>L-seryl-[protein] + ATP = 3-O-(5'-adenylyl)-L-seryl-[protein] + diphosphate</text>
        <dbReference type="Rhea" id="RHEA:58120"/>
        <dbReference type="Rhea" id="RHEA-COMP:9863"/>
        <dbReference type="Rhea" id="RHEA-COMP:15073"/>
        <dbReference type="ChEBI" id="CHEBI:29999"/>
        <dbReference type="ChEBI" id="CHEBI:30616"/>
        <dbReference type="ChEBI" id="CHEBI:33019"/>
        <dbReference type="ChEBI" id="CHEBI:142516"/>
        <dbReference type="EC" id="2.7.7.108"/>
    </reaction>
</comment>
<dbReference type="GO" id="GO:0000287">
    <property type="term" value="F:magnesium ion binding"/>
    <property type="evidence" value="ECO:0007669"/>
    <property type="project" value="UniProtKB-UniRule"/>
</dbReference>
<dbReference type="Proteomes" id="UP000198658">
    <property type="component" value="Unassembled WGS sequence"/>
</dbReference>
<dbReference type="PANTHER" id="PTHR32057">
    <property type="entry name" value="PROTEIN ADENYLYLTRANSFERASE SELO, MITOCHONDRIAL"/>
    <property type="match status" value="1"/>
</dbReference>
<feature type="binding site" evidence="8">
    <location>
        <position position="262"/>
    </location>
    <ligand>
        <name>ATP</name>
        <dbReference type="ChEBI" id="CHEBI:30616"/>
    </ligand>
</feature>
<dbReference type="Pfam" id="PF02696">
    <property type="entry name" value="SelO"/>
    <property type="match status" value="1"/>
</dbReference>
<protein>
    <recommendedName>
        <fullName evidence="8">Protein nucleotidyltransferase YdiU</fullName>
        <ecNumber evidence="8">2.7.7.-</ecNumber>
    </recommendedName>
    <alternativeName>
        <fullName evidence="8">Protein adenylyltransferase YdiU</fullName>
        <ecNumber evidence="8">2.7.7.108</ecNumber>
    </alternativeName>
    <alternativeName>
        <fullName evidence="8">Protein uridylyltransferase YdiU</fullName>
        <ecNumber evidence="8">2.7.7.-</ecNumber>
    </alternativeName>
</protein>
<keyword evidence="8" id="KW-0464">Manganese</keyword>
<evidence type="ECO:0000256" key="4">
    <source>
        <dbReference type="ARBA" id="ARBA00022723"/>
    </source>
</evidence>
<sequence length="488" mass="54598">MKLSEVTLSHHYADLGDAFGTRIDPTPFEHPKLIHVNPAVLQLLGIDKSEAQNPDWAQLGCGKKLFNGSRPFAMKYTGHQFGVYNPDLGDGRALLLGEIENAGKRWELHLKGAGKTPYSRFGDGRAVLRSTIREYLAGEALSGLGIPSTRALCIVGSDEPVVREQIESGAMLIRVAETHVRFGHFEYLFYTKQLQALHKLIEFICRRFVADTAELPVSEQAEALLRFTTRRSAELVAGWQAVGFAHGVLNTDNMSIIGDTFDYGPYGFLDDYEPTFICNHSDHTGRYAFEQQPGVVLWNLNALAHAFSAFVSVEALRDCLEEFQPHLIDTYAAQMRRKLGLQTAEDGDQALCADLLQLLADASADYTLFFRALAHYRGERPPAALQELIPPAQHEALEHWLDHYDQRLAREDSDSRVRNRAMLAANPKFVLRNYLAQKIIDAAEVGDYRPLQTMVELLQSPFDEHPQHETWAVAPPESGKHMPVSCSS</sequence>
<dbReference type="NCBIfam" id="NF000658">
    <property type="entry name" value="PRK00029.1"/>
    <property type="match status" value="1"/>
</dbReference>
<keyword evidence="7 8" id="KW-0460">Magnesium</keyword>
<evidence type="ECO:0000256" key="6">
    <source>
        <dbReference type="ARBA" id="ARBA00022840"/>
    </source>
</evidence>
<keyword evidence="5 8" id="KW-0547">Nucleotide-binding</keyword>
<evidence type="ECO:0000256" key="1">
    <source>
        <dbReference type="ARBA" id="ARBA00009747"/>
    </source>
</evidence>
<dbReference type="HAMAP" id="MF_00692">
    <property type="entry name" value="SelO"/>
    <property type="match status" value="1"/>
</dbReference>
<evidence type="ECO:0000256" key="3">
    <source>
        <dbReference type="ARBA" id="ARBA00022695"/>
    </source>
</evidence>
<evidence type="ECO:0000256" key="7">
    <source>
        <dbReference type="ARBA" id="ARBA00022842"/>
    </source>
</evidence>
<comment type="function">
    <text evidence="8">Nucleotidyltransferase involved in the post-translational modification of proteins. It can catalyze the addition of adenosine monophosphate (AMP) or uridine monophosphate (UMP) to a protein, resulting in modifications known as AMPylation and UMPylation.</text>
</comment>
<dbReference type="InterPro" id="IPR003846">
    <property type="entry name" value="SelO"/>
</dbReference>
<feature type="binding site" evidence="8">
    <location>
        <position position="124"/>
    </location>
    <ligand>
        <name>ATP</name>
        <dbReference type="ChEBI" id="CHEBI:30616"/>
    </ligand>
</feature>
<proteinExistence type="inferred from homology"/>
<keyword evidence="4 8" id="KW-0479">Metal-binding</keyword>
<dbReference type="GO" id="GO:0030145">
    <property type="term" value="F:manganese ion binding"/>
    <property type="evidence" value="ECO:0007669"/>
    <property type="project" value="UniProtKB-UniRule"/>
</dbReference>
<dbReference type="PANTHER" id="PTHR32057:SF14">
    <property type="entry name" value="PROTEIN ADENYLYLTRANSFERASE SELO, MITOCHONDRIAL"/>
    <property type="match status" value="1"/>
</dbReference>
<dbReference type="STRING" id="658218.SAMN05216562_1615"/>
<comment type="catalytic activity">
    <reaction evidence="8">
        <text>L-threonyl-[protein] + ATP = 3-O-(5'-adenylyl)-L-threonyl-[protein] + diphosphate</text>
        <dbReference type="Rhea" id="RHEA:54292"/>
        <dbReference type="Rhea" id="RHEA-COMP:11060"/>
        <dbReference type="Rhea" id="RHEA-COMP:13847"/>
        <dbReference type="ChEBI" id="CHEBI:30013"/>
        <dbReference type="ChEBI" id="CHEBI:30616"/>
        <dbReference type="ChEBI" id="CHEBI:33019"/>
        <dbReference type="ChEBI" id="CHEBI:138113"/>
        <dbReference type="EC" id="2.7.7.108"/>
    </reaction>
</comment>
<evidence type="ECO:0000256" key="5">
    <source>
        <dbReference type="ARBA" id="ARBA00022741"/>
    </source>
</evidence>
<evidence type="ECO:0000313" key="9">
    <source>
        <dbReference type="EMBL" id="SEA07942.1"/>
    </source>
</evidence>
<comment type="catalytic activity">
    <reaction evidence="8">
        <text>L-tyrosyl-[protein] + ATP = O-(5'-adenylyl)-L-tyrosyl-[protein] + diphosphate</text>
        <dbReference type="Rhea" id="RHEA:54288"/>
        <dbReference type="Rhea" id="RHEA-COMP:10136"/>
        <dbReference type="Rhea" id="RHEA-COMP:13846"/>
        <dbReference type="ChEBI" id="CHEBI:30616"/>
        <dbReference type="ChEBI" id="CHEBI:33019"/>
        <dbReference type="ChEBI" id="CHEBI:46858"/>
        <dbReference type="ChEBI" id="CHEBI:83624"/>
        <dbReference type="EC" id="2.7.7.108"/>
    </reaction>
</comment>
<gene>
    <name evidence="8" type="primary">ydiU</name>
    <name evidence="8" type="synonym">selO</name>
    <name evidence="9" type="ORF">SAMN05216562_1615</name>
</gene>
<comment type="catalytic activity">
    <reaction evidence="8">
        <text>L-histidyl-[protein] + UTP = N(tele)-(5'-uridylyl)-L-histidyl-[protein] + diphosphate</text>
        <dbReference type="Rhea" id="RHEA:83891"/>
        <dbReference type="Rhea" id="RHEA-COMP:9745"/>
        <dbReference type="Rhea" id="RHEA-COMP:20239"/>
        <dbReference type="ChEBI" id="CHEBI:29979"/>
        <dbReference type="ChEBI" id="CHEBI:33019"/>
        <dbReference type="ChEBI" id="CHEBI:46398"/>
        <dbReference type="ChEBI" id="CHEBI:233474"/>
    </reaction>
</comment>
<feature type="binding site" evidence="8">
    <location>
        <position position="181"/>
    </location>
    <ligand>
        <name>ATP</name>
        <dbReference type="ChEBI" id="CHEBI:30616"/>
    </ligand>
</feature>
<organism evidence="9 10">
    <name type="scientific">Microbulbifer marinus</name>
    <dbReference type="NCBI Taxonomy" id="658218"/>
    <lineage>
        <taxon>Bacteria</taxon>
        <taxon>Pseudomonadati</taxon>
        <taxon>Pseudomonadota</taxon>
        <taxon>Gammaproteobacteria</taxon>
        <taxon>Cellvibrionales</taxon>
        <taxon>Microbulbiferaceae</taxon>
        <taxon>Microbulbifer</taxon>
    </lineage>
</organism>
<dbReference type="RefSeq" id="WP_091387081.1">
    <property type="nucleotide sequence ID" value="NZ_FNQO01000002.1"/>
</dbReference>